<dbReference type="InterPro" id="IPR011008">
    <property type="entry name" value="Dimeric_a/b-barrel"/>
</dbReference>
<dbReference type="SMART" id="SM00344">
    <property type="entry name" value="HTH_ASNC"/>
    <property type="match status" value="1"/>
</dbReference>
<dbReference type="PANTHER" id="PTHR30154">
    <property type="entry name" value="LEUCINE-RESPONSIVE REGULATORY PROTEIN"/>
    <property type="match status" value="1"/>
</dbReference>
<sequence length="156" mass="17627">MSDTIDATDRAILRLLRLNARRPNSEIAAEVGLSPSACHRRIRILEDAGIIRGYTVVTGLIDHDAKSVDVVVQVTLDRQTEDYLVRFEHAVRQCPEIRECFLMTGAVDYWLRVQADSVAAYEVIHGEILSRLPGVTRLNSSISMRDALRPRRSTKR</sequence>
<feature type="domain" description="HTH asnC-type" evidence="4">
    <location>
        <begin position="5"/>
        <end position="57"/>
    </location>
</feature>
<dbReference type="InterPro" id="IPR036388">
    <property type="entry name" value="WH-like_DNA-bd_sf"/>
</dbReference>
<reference evidence="6" key="1">
    <citation type="journal article" date="2019" name="Int. J. Syst. Evol. Microbiol.">
        <title>The Global Catalogue of Microorganisms (GCM) 10K type strain sequencing project: providing services to taxonomists for standard genome sequencing and annotation.</title>
        <authorList>
            <consortium name="The Broad Institute Genomics Platform"/>
            <consortium name="The Broad Institute Genome Sequencing Center for Infectious Disease"/>
            <person name="Wu L."/>
            <person name="Ma J."/>
        </authorList>
    </citation>
    <scope>NUCLEOTIDE SEQUENCE [LARGE SCALE GENOMIC DNA]</scope>
    <source>
        <strain evidence="6">CCM 7491</strain>
    </source>
</reference>
<name>A0ABV7NMB9_9SPHN</name>
<organism evidence="5 6">
    <name type="scientific">Sphingobium rhizovicinum</name>
    <dbReference type="NCBI Taxonomy" id="432308"/>
    <lineage>
        <taxon>Bacteria</taxon>
        <taxon>Pseudomonadati</taxon>
        <taxon>Pseudomonadota</taxon>
        <taxon>Alphaproteobacteria</taxon>
        <taxon>Sphingomonadales</taxon>
        <taxon>Sphingomonadaceae</taxon>
        <taxon>Sphingobium</taxon>
    </lineage>
</organism>
<dbReference type="InterPro" id="IPR019887">
    <property type="entry name" value="Tscrpt_reg_AsnC/Lrp_C"/>
</dbReference>
<dbReference type="InterPro" id="IPR011991">
    <property type="entry name" value="ArsR-like_HTH"/>
</dbReference>
<dbReference type="CDD" id="cd00090">
    <property type="entry name" value="HTH_ARSR"/>
    <property type="match status" value="1"/>
</dbReference>
<keyword evidence="6" id="KW-1185">Reference proteome</keyword>
<dbReference type="SUPFAM" id="SSF46785">
    <property type="entry name" value="Winged helix' DNA-binding domain"/>
    <property type="match status" value="1"/>
</dbReference>
<dbReference type="InterPro" id="IPR019885">
    <property type="entry name" value="Tscrpt_reg_HTH_AsnC-type_CS"/>
</dbReference>
<dbReference type="PANTHER" id="PTHR30154:SF34">
    <property type="entry name" value="TRANSCRIPTIONAL REGULATOR AZLB"/>
    <property type="match status" value="1"/>
</dbReference>
<dbReference type="Gene3D" id="3.30.70.920">
    <property type="match status" value="1"/>
</dbReference>
<evidence type="ECO:0000256" key="2">
    <source>
        <dbReference type="ARBA" id="ARBA00023125"/>
    </source>
</evidence>
<dbReference type="Pfam" id="PF01037">
    <property type="entry name" value="AsnC_trans_reg"/>
    <property type="match status" value="1"/>
</dbReference>
<dbReference type="Proteomes" id="UP001595681">
    <property type="component" value="Unassembled WGS sequence"/>
</dbReference>
<dbReference type="RefSeq" id="WP_380798433.1">
    <property type="nucleotide sequence ID" value="NZ_JBHRVU010000005.1"/>
</dbReference>
<dbReference type="InterPro" id="IPR000485">
    <property type="entry name" value="AsnC-type_HTH_dom"/>
</dbReference>
<evidence type="ECO:0000256" key="3">
    <source>
        <dbReference type="ARBA" id="ARBA00023163"/>
    </source>
</evidence>
<dbReference type="Pfam" id="PF13412">
    <property type="entry name" value="HTH_24"/>
    <property type="match status" value="1"/>
</dbReference>
<dbReference type="SUPFAM" id="SSF54909">
    <property type="entry name" value="Dimeric alpha+beta barrel"/>
    <property type="match status" value="1"/>
</dbReference>
<keyword evidence="2" id="KW-0238">DNA-binding</keyword>
<dbReference type="InterPro" id="IPR019888">
    <property type="entry name" value="Tscrpt_reg_AsnC-like"/>
</dbReference>
<evidence type="ECO:0000256" key="1">
    <source>
        <dbReference type="ARBA" id="ARBA00023015"/>
    </source>
</evidence>
<dbReference type="EMBL" id="JBHRVU010000005">
    <property type="protein sequence ID" value="MFC3443607.1"/>
    <property type="molecule type" value="Genomic_DNA"/>
</dbReference>
<dbReference type="PROSITE" id="PS00519">
    <property type="entry name" value="HTH_ASNC_1"/>
    <property type="match status" value="1"/>
</dbReference>
<proteinExistence type="predicted"/>
<accession>A0ABV7NMB9</accession>
<protein>
    <submittedName>
        <fullName evidence="5">Lrp/AsnC family transcriptional regulator</fullName>
    </submittedName>
</protein>
<gene>
    <name evidence="5" type="ORF">ACFOKF_20835</name>
</gene>
<keyword evidence="3" id="KW-0804">Transcription</keyword>
<evidence type="ECO:0000259" key="4">
    <source>
        <dbReference type="PROSITE" id="PS50956"/>
    </source>
</evidence>
<dbReference type="Gene3D" id="1.10.10.10">
    <property type="entry name" value="Winged helix-like DNA-binding domain superfamily/Winged helix DNA-binding domain"/>
    <property type="match status" value="1"/>
</dbReference>
<keyword evidence="1" id="KW-0805">Transcription regulation</keyword>
<dbReference type="PRINTS" id="PR00033">
    <property type="entry name" value="HTHASNC"/>
</dbReference>
<dbReference type="InterPro" id="IPR036390">
    <property type="entry name" value="WH_DNA-bd_sf"/>
</dbReference>
<evidence type="ECO:0000313" key="5">
    <source>
        <dbReference type="EMBL" id="MFC3443607.1"/>
    </source>
</evidence>
<evidence type="ECO:0000313" key="6">
    <source>
        <dbReference type="Proteomes" id="UP001595681"/>
    </source>
</evidence>
<dbReference type="PROSITE" id="PS50956">
    <property type="entry name" value="HTH_ASNC_2"/>
    <property type="match status" value="1"/>
</dbReference>
<comment type="caution">
    <text evidence="5">The sequence shown here is derived from an EMBL/GenBank/DDBJ whole genome shotgun (WGS) entry which is preliminary data.</text>
</comment>